<accession>A0ABP8JJG3</accession>
<dbReference type="RefSeq" id="WP_344994789.1">
    <property type="nucleotide sequence ID" value="NZ_BAABFR010000026.1"/>
</dbReference>
<name>A0ABP8JJG3_9ACTN</name>
<evidence type="ECO:0000313" key="2">
    <source>
        <dbReference type="Proteomes" id="UP001500635"/>
    </source>
</evidence>
<evidence type="ECO:0000313" key="1">
    <source>
        <dbReference type="EMBL" id="GAA4391655.1"/>
    </source>
</evidence>
<organism evidence="1 2">
    <name type="scientific">Tsukamurella soli</name>
    <dbReference type="NCBI Taxonomy" id="644556"/>
    <lineage>
        <taxon>Bacteria</taxon>
        <taxon>Bacillati</taxon>
        <taxon>Actinomycetota</taxon>
        <taxon>Actinomycetes</taxon>
        <taxon>Mycobacteriales</taxon>
        <taxon>Tsukamurellaceae</taxon>
        <taxon>Tsukamurella</taxon>
    </lineage>
</organism>
<dbReference type="EMBL" id="BAABFR010000026">
    <property type="protein sequence ID" value="GAA4391655.1"/>
    <property type="molecule type" value="Genomic_DNA"/>
</dbReference>
<dbReference type="Proteomes" id="UP001500635">
    <property type="component" value="Unassembled WGS sequence"/>
</dbReference>
<gene>
    <name evidence="1" type="ORF">GCM10023147_20770</name>
</gene>
<sequence length="119" mass="12948">MARSRTSAKAAGTRFESLIAQTLDTYLAGNIERRARTGAQDKGDISGVLLKGTRRVVVECKDVAKMNISGWLREAQAERENDGAEIGVVVAKKRGTSDPLQQYVHMTLADFIDLVALAQ</sequence>
<reference evidence="2" key="1">
    <citation type="journal article" date="2019" name="Int. J. Syst. Evol. Microbiol.">
        <title>The Global Catalogue of Microorganisms (GCM) 10K type strain sequencing project: providing services to taxonomists for standard genome sequencing and annotation.</title>
        <authorList>
            <consortium name="The Broad Institute Genomics Platform"/>
            <consortium name="The Broad Institute Genome Sequencing Center for Infectious Disease"/>
            <person name="Wu L."/>
            <person name="Ma J."/>
        </authorList>
    </citation>
    <scope>NUCLEOTIDE SEQUENCE [LARGE SCALE GENOMIC DNA]</scope>
    <source>
        <strain evidence="2">JCM 17688</strain>
    </source>
</reference>
<evidence type="ECO:0008006" key="3">
    <source>
        <dbReference type="Google" id="ProtNLM"/>
    </source>
</evidence>
<proteinExistence type="predicted"/>
<protein>
    <recommendedName>
        <fullName evidence="3">Holliday junction resolvase</fullName>
    </recommendedName>
</protein>
<comment type="caution">
    <text evidence="1">The sequence shown here is derived from an EMBL/GenBank/DDBJ whole genome shotgun (WGS) entry which is preliminary data.</text>
</comment>
<keyword evidence="2" id="KW-1185">Reference proteome</keyword>